<organism evidence="2 3">
    <name type="scientific">Echinicola pacifica</name>
    <dbReference type="NCBI Taxonomy" id="346377"/>
    <lineage>
        <taxon>Bacteria</taxon>
        <taxon>Pseudomonadati</taxon>
        <taxon>Bacteroidota</taxon>
        <taxon>Cytophagia</taxon>
        <taxon>Cytophagales</taxon>
        <taxon>Cyclobacteriaceae</taxon>
        <taxon>Echinicola</taxon>
    </lineage>
</organism>
<dbReference type="EMBL" id="BMWX01000008">
    <property type="protein sequence ID" value="GGZ38672.1"/>
    <property type="molecule type" value="Genomic_DNA"/>
</dbReference>
<dbReference type="Proteomes" id="UP000619457">
    <property type="component" value="Unassembled WGS sequence"/>
</dbReference>
<accession>A0A918QC93</accession>
<sequence length="247" mass="27955">MKKIVLIATLLGSLWACDSNVDPLPTSASVTFNFTHLINGEEFDLENSMMELPTGEVFTPNKFKYYISNITFTNTSNQETYTLEDGYYLIDQAGQKSFSFVIPTAAYDQLSFYVGVDQERNLSIDQVGDLDPSNDMVWNWNTGYKFLVLEGEWQYGESVREGLIIHIGNNDPASTINFREITFDLNQAAIDLERNSEVNLDFEAELSALFDAPNEIVIHELENTSIMGGEWAIKVAENYQEGMFTLK</sequence>
<feature type="domain" description="Copper-binding protein MbnP-like" evidence="1">
    <location>
        <begin position="28"/>
        <end position="220"/>
    </location>
</feature>
<proteinExistence type="predicted"/>
<protein>
    <recommendedName>
        <fullName evidence="1">Copper-binding protein MbnP-like domain-containing protein</fullName>
    </recommendedName>
</protein>
<evidence type="ECO:0000259" key="1">
    <source>
        <dbReference type="Pfam" id="PF20243"/>
    </source>
</evidence>
<dbReference type="InterPro" id="IPR046863">
    <property type="entry name" value="MbnP-like_dom"/>
</dbReference>
<name>A0A918QC93_9BACT</name>
<reference evidence="2" key="2">
    <citation type="submission" date="2020-09" db="EMBL/GenBank/DDBJ databases">
        <authorList>
            <person name="Sun Q."/>
            <person name="Kim S."/>
        </authorList>
    </citation>
    <scope>NUCLEOTIDE SEQUENCE</scope>
    <source>
        <strain evidence="2">KCTC 12368</strain>
    </source>
</reference>
<comment type="caution">
    <text evidence="2">The sequence shown here is derived from an EMBL/GenBank/DDBJ whole genome shotgun (WGS) entry which is preliminary data.</text>
</comment>
<reference evidence="2" key="1">
    <citation type="journal article" date="2014" name="Int. J. Syst. Evol. Microbiol.">
        <title>Complete genome sequence of Corynebacterium casei LMG S-19264T (=DSM 44701T), isolated from a smear-ripened cheese.</title>
        <authorList>
            <consortium name="US DOE Joint Genome Institute (JGI-PGF)"/>
            <person name="Walter F."/>
            <person name="Albersmeier A."/>
            <person name="Kalinowski J."/>
            <person name="Ruckert C."/>
        </authorList>
    </citation>
    <scope>NUCLEOTIDE SEQUENCE</scope>
    <source>
        <strain evidence="2">KCTC 12368</strain>
    </source>
</reference>
<evidence type="ECO:0000313" key="3">
    <source>
        <dbReference type="Proteomes" id="UP000619457"/>
    </source>
</evidence>
<gene>
    <name evidence="2" type="ORF">GCM10007049_34790</name>
</gene>
<dbReference type="RefSeq" id="WP_018473571.1">
    <property type="nucleotide sequence ID" value="NZ_BMWX01000008.1"/>
</dbReference>
<keyword evidence="3" id="KW-1185">Reference proteome</keyword>
<evidence type="ECO:0000313" key="2">
    <source>
        <dbReference type="EMBL" id="GGZ38672.1"/>
    </source>
</evidence>
<dbReference type="Pfam" id="PF20243">
    <property type="entry name" value="MbnP"/>
    <property type="match status" value="1"/>
</dbReference>
<dbReference type="AlphaFoldDB" id="A0A918QC93"/>